<evidence type="ECO:0000313" key="1">
    <source>
        <dbReference type="EMBL" id="QAT43290.1"/>
    </source>
</evidence>
<proteinExistence type="predicted"/>
<gene>
    <name evidence="1" type="ORF">EQM06_08695</name>
</gene>
<dbReference type="AlphaFoldDB" id="A0A410PWM0"/>
<dbReference type="RefSeq" id="WP_128745968.1">
    <property type="nucleotide sequence ID" value="NZ_CP035281.1"/>
</dbReference>
<dbReference type="EMBL" id="CP035281">
    <property type="protein sequence ID" value="QAT43290.1"/>
    <property type="molecule type" value="Genomic_DNA"/>
</dbReference>
<dbReference type="Pfam" id="PF12668">
    <property type="entry name" value="DUF3791"/>
    <property type="match status" value="1"/>
</dbReference>
<reference evidence="1 2" key="1">
    <citation type="submission" date="2019-01" db="EMBL/GenBank/DDBJ databases">
        <title>Draft genomes of a novel of Aminipila strains.</title>
        <authorList>
            <person name="Ma S."/>
        </authorList>
    </citation>
    <scope>NUCLEOTIDE SEQUENCE [LARGE SCALE GENOMIC DNA]</scope>
    <source>
        <strain evidence="2">JN-39</strain>
    </source>
</reference>
<protein>
    <submittedName>
        <fullName evidence="1">DUF3791 domain-containing protein</fullName>
    </submittedName>
</protein>
<organism evidence="1 2">
    <name type="scientific">Aminipila luticellarii</name>
    <dbReference type="NCBI Taxonomy" id="2507160"/>
    <lineage>
        <taxon>Bacteria</taxon>
        <taxon>Bacillati</taxon>
        <taxon>Bacillota</taxon>
        <taxon>Clostridia</taxon>
        <taxon>Peptostreptococcales</taxon>
        <taxon>Anaerovoracaceae</taxon>
        <taxon>Aminipila</taxon>
    </lineage>
</organism>
<evidence type="ECO:0000313" key="2">
    <source>
        <dbReference type="Proteomes" id="UP000287601"/>
    </source>
</evidence>
<dbReference type="KEGG" id="amij:EQM06_08695"/>
<dbReference type="OrthoDB" id="9805037at2"/>
<name>A0A410PWM0_9FIRM</name>
<sequence>MSKVLKNQINYIVACVNEFARKKSMHPREAFLYLYTHKGISFLQENYDIEHTLSLDDALDDLEIICRNNGGDLH</sequence>
<dbReference type="InterPro" id="IPR024269">
    <property type="entry name" value="DUF3791"/>
</dbReference>
<keyword evidence="2" id="KW-1185">Reference proteome</keyword>
<dbReference type="Proteomes" id="UP000287601">
    <property type="component" value="Chromosome"/>
</dbReference>
<accession>A0A410PWM0</accession>